<dbReference type="AlphaFoldDB" id="V9FH74"/>
<evidence type="ECO:0000256" key="1">
    <source>
        <dbReference type="SAM" id="Phobius"/>
    </source>
</evidence>
<proteinExistence type="predicted"/>
<organism evidence="2 3">
    <name type="scientific">Phytophthora nicotianae P1569</name>
    <dbReference type="NCBI Taxonomy" id="1317065"/>
    <lineage>
        <taxon>Eukaryota</taxon>
        <taxon>Sar</taxon>
        <taxon>Stramenopiles</taxon>
        <taxon>Oomycota</taxon>
        <taxon>Peronosporomycetes</taxon>
        <taxon>Peronosporales</taxon>
        <taxon>Peronosporaceae</taxon>
        <taxon>Phytophthora</taxon>
    </lineage>
</organism>
<keyword evidence="1" id="KW-0812">Transmembrane</keyword>
<reference evidence="2 3" key="1">
    <citation type="submission" date="2013-11" db="EMBL/GenBank/DDBJ databases">
        <title>The Genome Sequence of Phytophthora parasitica P1569.</title>
        <authorList>
            <consortium name="The Broad Institute Genomics Platform"/>
            <person name="Russ C."/>
            <person name="Tyler B."/>
            <person name="Panabieres F."/>
            <person name="Shan W."/>
            <person name="Tripathy S."/>
            <person name="Grunwald N."/>
            <person name="Machado M."/>
            <person name="Johnson C.S."/>
            <person name="Arredondo F."/>
            <person name="Hong C."/>
            <person name="Coffey M."/>
            <person name="Young S.K."/>
            <person name="Zeng Q."/>
            <person name="Gargeya S."/>
            <person name="Fitzgerald M."/>
            <person name="Abouelleil A."/>
            <person name="Alvarado L."/>
            <person name="Chapman S.B."/>
            <person name="Gainer-Dewar J."/>
            <person name="Goldberg J."/>
            <person name="Griggs A."/>
            <person name="Gujja S."/>
            <person name="Hansen M."/>
            <person name="Howarth C."/>
            <person name="Imamovic A."/>
            <person name="Ireland A."/>
            <person name="Larimer J."/>
            <person name="McCowan C."/>
            <person name="Murphy C."/>
            <person name="Pearson M."/>
            <person name="Poon T.W."/>
            <person name="Priest M."/>
            <person name="Roberts A."/>
            <person name="Saif S."/>
            <person name="Shea T."/>
            <person name="Sykes S."/>
            <person name="Wortman J."/>
            <person name="Nusbaum C."/>
            <person name="Birren B."/>
        </authorList>
    </citation>
    <scope>NUCLEOTIDE SEQUENCE [LARGE SCALE GENOMIC DNA]</scope>
    <source>
        <strain evidence="2 3">P1569</strain>
    </source>
</reference>
<feature type="transmembrane region" description="Helical" evidence="1">
    <location>
        <begin position="20"/>
        <end position="39"/>
    </location>
</feature>
<gene>
    <name evidence="2" type="ORF">F443_06047</name>
</gene>
<protein>
    <submittedName>
        <fullName evidence="2">Uncharacterized protein</fullName>
    </submittedName>
</protein>
<accession>V9FH74</accession>
<dbReference type="Proteomes" id="UP000018721">
    <property type="component" value="Unassembled WGS sequence"/>
</dbReference>
<name>V9FH74_PHYNI</name>
<dbReference type="HOGENOM" id="CLU_1931695_0_0_1"/>
<sequence>MRNYHHQRLAPPKDLADVELLLFFWLIVGAALVFGFFFAGGTRRGKPLEEVVEFVSPLASFLQQGDQNINCSGSKATEATVEITRLDTVAHTVLNSSPKRMAFFTGFIEDTVYGVSTAPDACDYMILPRPV</sequence>
<dbReference type="EMBL" id="ANIZ01001028">
    <property type="protein sequence ID" value="ETI50426.1"/>
    <property type="molecule type" value="Genomic_DNA"/>
</dbReference>
<keyword evidence="3" id="KW-1185">Reference proteome</keyword>
<evidence type="ECO:0000313" key="3">
    <source>
        <dbReference type="Proteomes" id="UP000018721"/>
    </source>
</evidence>
<comment type="caution">
    <text evidence="2">The sequence shown here is derived from an EMBL/GenBank/DDBJ whole genome shotgun (WGS) entry which is preliminary data.</text>
</comment>
<evidence type="ECO:0000313" key="2">
    <source>
        <dbReference type="EMBL" id="ETI50426.1"/>
    </source>
</evidence>
<keyword evidence="1" id="KW-1133">Transmembrane helix</keyword>
<keyword evidence="1" id="KW-0472">Membrane</keyword>